<keyword evidence="1" id="KW-0732">Signal</keyword>
<name>A0A396I5F2_MEDTR</name>
<gene>
    <name evidence="2" type="ORF">MtrunA17_Chr4g0020301</name>
</gene>
<feature type="signal peptide" evidence="1">
    <location>
        <begin position="1"/>
        <end position="22"/>
    </location>
</feature>
<organism evidence="2">
    <name type="scientific">Medicago truncatula</name>
    <name type="common">Barrel medic</name>
    <name type="synonym">Medicago tribuloides</name>
    <dbReference type="NCBI Taxonomy" id="3880"/>
    <lineage>
        <taxon>Eukaryota</taxon>
        <taxon>Viridiplantae</taxon>
        <taxon>Streptophyta</taxon>
        <taxon>Embryophyta</taxon>
        <taxon>Tracheophyta</taxon>
        <taxon>Spermatophyta</taxon>
        <taxon>Magnoliopsida</taxon>
        <taxon>eudicotyledons</taxon>
        <taxon>Gunneridae</taxon>
        <taxon>Pentapetalae</taxon>
        <taxon>rosids</taxon>
        <taxon>fabids</taxon>
        <taxon>Fabales</taxon>
        <taxon>Fabaceae</taxon>
        <taxon>Papilionoideae</taxon>
        <taxon>50 kb inversion clade</taxon>
        <taxon>NPAAA clade</taxon>
        <taxon>Hologalegina</taxon>
        <taxon>IRL clade</taxon>
        <taxon>Trifolieae</taxon>
        <taxon>Medicago</taxon>
    </lineage>
</organism>
<protein>
    <recommendedName>
        <fullName evidence="3">Transmembrane protein</fullName>
    </recommendedName>
</protein>
<comment type="caution">
    <text evidence="2">The sequence shown here is derived from an EMBL/GenBank/DDBJ whole genome shotgun (WGS) entry which is preliminary data.</text>
</comment>
<reference evidence="2" key="1">
    <citation type="journal article" date="2018" name="Nat. Plants">
        <title>Whole-genome landscape of Medicago truncatula symbiotic genes.</title>
        <authorList>
            <person name="Pecrix Y."/>
            <person name="Gamas P."/>
            <person name="Carrere S."/>
        </authorList>
    </citation>
    <scope>NUCLEOTIDE SEQUENCE</scope>
    <source>
        <tissue evidence="2">Leaves</tissue>
    </source>
</reference>
<dbReference type="EMBL" id="PSQE01000004">
    <property type="protein sequence ID" value="RHN59998.1"/>
    <property type="molecule type" value="Genomic_DNA"/>
</dbReference>
<dbReference type="Proteomes" id="UP000265566">
    <property type="component" value="Chromosome 4"/>
</dbReference>
<dbReference type="Gramene" id="rna22179">
    <property type="protein sequence ID" value="RHN59998.1"/>
    <property type="gene ID" value="gene22179"/>
</dbReference>
<evidence type="ECO:0008006" key="3">
    <source>
        <dbReference type="Google" id="ProtNLM"/>
    </source>
</evidence>
<evidence type="ECO:0000256" key="1">
    <source>
        <dbReference type="SAM" id="SignalP"/>
    </source>
</evidence>
<accession>A0A396I5F2</accession>
<proteinExistence type="predicted"/>
<feature type="chain" id="PRO_5017455207" description="Transmembrane protein" evidence="1">
    <location>
        <begin position="23"/>
        <end position="48"/>
    </location>
</feature>
<dbReference type="AlphaFoldDB" id="A0A396I5F2"/>
<sequence length="48" mass="5641">MQHNLHKLLLIILFKLSPFLTPSSHTLSSSSFYNNVFPSLTFHKKRLR</sequence>
<evidence type="ECO:0000313" key="2">
    <source>
        <dbReference type="EMBL" id="RHN59998.1"/>
    </source>
</evidence>